<evidence type="ECO:0000313" key="8">
    <source>
        <dbReference type="Proteomes" id="UP000027980"/>
    </source>
</evidence>
<dbReference type="GO" id="GO:0006310">
    <property type="term" value="P:DNA recombination"/>
    <property type="evidence" value="ECO:0007669"/>
    <property type="project" value="UniProtKB-KW"/>
</dbReference>
<dbReference type="InterPro" id="IPR002104">
    <property type="entry name" value="Integrase_catalytic"/>
</dbReference>
<comment type="similarity">
    <text evidence="1">Belongs to the 'phage' integrase family.</text>
</comment>
<dbReference type="AlphaFoldDB" id="A0A075LPS8"/>
<proteinExistence type="inferred from homology"/>
<dbReference type="PANTHER" id="PTHR30349:SF41">
    <property type="entry name" value="INTEGRASE_RECOMBINASE PROTEIN MJ0367-RELATED"/>
    <property type="match status" value="1"/>
</dbReference>
<dbReference type="Gene3D" id="1.10.443.10">
    <property type="entry name" value="Intergrase catalytic core"/>
    <property type="match status" value="1"/>
</dbReference>
<organism evidence="7 8">
    <name type="scientific">Terribacillus saccharophilus</name>
    <dbReference type="NCBI Taxonomy" id="361277"/>
    <lineage>
        <taxon>Bacteria</taxon>
        <taxon>Bacillati</taxon>
        <taxon>Bacillota</taxon>
        <taxon>Bacilli</taxon>
        <taxon>Bacillales</taxon>
        <taxon>Bacillaceae</taxon>
        <taxon>Terribacillus</taxon>
    </lineage>
</organism>
<dbReference type="Pfam" id="PF00589">
    <property type="entry name" value="Phage_integrase"/>
    <property type="match status" value="1"/>
</dbReference>
<evidence type="ECO:0000256" key="2">
    <source>
        <dbReference type="ARBA" id="ARBA00023125"/>
    </source>
</evidence>
<evidence type="ECO:0000256" key="4">
    <source>
        <dbReference type="PROSITE-ProRule" id="PRU01248"/>
    </source>
</evidence>
<dbReference type="PANTHER" id="PTHR30349">
    <property type="entry name" value="PHAGE INTEGRASE-RELATED"/>
    <property type="match status" value="1"/>
</dbReference>
<accession>A0A075LPS8</accession>
<dbReference type="EMBL" id="CP008877">
    <property type="protein sequence ID" value="AIF68359.1"/>
    <property type="molecule type" value="Genomic_DNA"/>
</dbReference>
<evidence type="ECO:0000256" key="3">
    <source>
        <dbReference type="ARBA" id="ARBA00023172"/>
    </source>
</evidence>
<dbReference type="OrthoDB" id="2445040at2"/>
<keyword evidence="2 4" id="KW-0238">DNA-binding</keyword>
<dbReference type="InterPro" id="IPR013762">
    <property type="entry name" value="Integrase-like_cat_sf"/>
</dbReference>
<geneLocation type="plasmid" evidence="7 8">
    <name>pT1</name>
</geneLocation>
<name>A0A075LPS8_9BACI</name>
<dbReference type="InterPro" id="IPR011010">
    <property type="entry name" value="DNA_brk_join_enz"/>
</dbReference>
<dbReference type="HOGENOM" id="CLU_061115_1_1_9"/>
<feature type="domain" description="Core-binding (CB)" evidence="6">
    <location>
        <begin position="53"/>
        <end position="161"/>
    </location>
</feature>
<gene>
    <name evidence="7" type="ORF">GZ22_18115</name>
</gene>
<dbReference type="InterPro" id="IPR050090">
    <property type="entry name" value="Tyrosine_recombinase_XerCD"/>
</dbReference>
<dbReference type="GO" id="GO:0003677">
    <property type="term" value="F:DNA binding"/>
    <property type="evidence" value="ECO:0007669"/>
    <property type="project" value="UniProtKB-UniRule"/>
</dbReference>
<reference evidence="7 8" key="1">
    <citation type="submission" date="2014-07" db="EMBL/GenBank/DDBJ databases">
        <title>Complete genome sequence of a moderately halophilic bacterium Terribacillus aidingensis MP602, isolated from Cryptomeria fortunei in Tianmu mountain in China.</title>
        <authorList>
            <person name="Wang Y."/>
            <person name="Lu P."/>
            <person name="Zhang L."/>
        </authorList>
    </citation>
    <scope>NUCLEOTIDE SEQUENCE [LARGE SCALE GENOMIC DNA]</scope>
    <source>
        <strain evidence="7 8">MP602</strain>
        <plasmid evidence="7 8">pT1</plasmid>
    </source>
</reference>
<dbReference type="GO" id="GO:0015074">
    <property type="term" value="P:DNA integration"/>
    <property type="evidence" value="ECO:0007669"/>
    <property type="project" value="InterPro"/>
</dbReference>
<dbReference type="SUPFAM" id="SSF56349">
    <property type="entry name" value="DNA breaking-rejoining enzymes"/>
    <property type="match status" value="1"/>
</dbReference>
<evidence type="ECO:0000259" key="6">
    <source>
        <dbReference type="PROSITE" id="PS51900"/>
    </source>
</evidence>
<dbReference type="CDD" id="cd00397">
    <property type="entry name" value="DNA_BRE_C"/>
    <property type="match status" value="1"/>
</dbReference>
<dbReference type="KEGG" id="tap:GZ22_18115"/>
<evidence type="ECO:0000313" key="7">
    <source>
        <dbReference type="EMBL" id="AIF68359.1"/>
    </source>
</evidence>
<feature type="domain" description="Tyr recombinase" evidence="5">
    <location>
        <begin position="184"/>
        <end position="375"/>
    </location>
</feature>
<dbReference type="PROSITE" id="PS51900">
    <property type="entry name" value="CB"/>
    <property type="match status" value="1"/>
</dbReference>
<dbReference type="InterPro" id="IPR044068">
    <property type="entry name" value="CB"/>
</dbReference>
<dbReference type="Gene3D" id="1.10.150.130">
    <property type="match status" value="1"/>
</dbReference>
<evidence type="ECO:0000259" key="5">
    <source>
        <dbReference type="PROSITE" id="PS51898"/>
    </source>
</evidence>
<dbReference type="Proteomes" id="UP000027980">
    <property type="component" value="Plasmid pT1"/>
</dbReference>
<sequence length="383" mass="44281">MIFHTMGGIMSNLVNSINNISSNNVPRLIDKMSDESLVSSYLNIADKLEHDYTAFSDVEMIYIFVHDEKDQDKSKNRTIDTKREYLRELLNVYFLFVEKGDLFDFTSNDAKKLFNSLNRRNIRLFQEWLRETPSGKGGKPYSVATISRKTGIFKSFLSFAHKIGYVKDPVHTYFKSASVNHKDRPNRDLNSTEALQLISYYKDHPILHCLFSILLTTGARVRELCQAKVKDLSYDEGVYWLNVLGKGGEKRDLLIHPNVFDTITRFRQRRGIDTLISPSDDSPLLTTANGKPYTYKYLSNYIGKSIDRTDLPFLNYKEQTVRAHTLRHGFAIISAEQGEDVFRIMQALGHKKIETTFIYLERHATRRNHVGHAWKNSTIMESI</sequence>
<keyword evidence="7" id="KW-0614">Plasmid</keyword>
<dbReference type="PROSITE" id="PS51898">
    <property type="entry name" value="TYR_RECOMBINASE"/>
    <property type="match status" value="1"/>
</dbReference>
<keyword evidence="3" id="KW-0233">DNA recombination</keyword>
<protein>
    <recommendedName>
        <fullName evidence="9">Integrase</fullName>
    </recommendedName>
</protein>
<evidence type="ECO:0008006" key="9">
    <source>
        <dbReference type="Google" id="ProtNLM"/>
    </source>
</evidence>
<evidence type="ECO:0000256" key="1">
    <source>
        <dbReference type="ARBA" id="ARBA00008857"/>
    </source>
</evidence>
<dbReference type="InterPro" id="IPR010998">
    <property type="entry name" value="Integrase_recombinase_N"/>
</dbReference>